<dbReference type="Proteomes" id="UP000285517">
    <property type="component" value="Chromosome"/>
</dbReference>
<gene>
    <name evidence="1" type="ORF">EI546_05430</name>
</gene>
<dbReference type="KEGG" id="aev:EI546_05430"/>
<evidence type="ECO:0000313" key="2">
    <source>
        <dbReference type="Proteomes" id="UP000285517"/>
    </source>
</evidence>
<protein>
    <submittedName>
        <fullName evidence="1">Deacylase</fullName>
    </submittedName>
</protein>
<dbReference type="InterPro" id="IPR018550">
    <property type="entry name" value="Lipid-A_deacylase-rel"/>
</dbReference>
<dbReference type="RefSeq" id="WP_128249590.1">
    <property type="nucleotide sequence ID" value="NZ_CP034951.1"/>
</dbReference>
<evidence type="ECO:0000313" key="1">
    <source>
        <dbReference type="EMBL" id="QAA81200.1"/>
    </source>
</evidence>
<keyword evidence="2" id="KW-1185">Reference proteome</keyword>
<dbReference type="Gene3D" id="2.40.160.20">
    <property type="match status" value="1"/>
</dbReference>
<dbReference type="OrthoDB" id="627554at2"/>
<dbReference type="Pfam" id="PF09411">
    <property type="entry name" value="PagL"/>
    <property type="match status" value="1"/>
</dbReference>
<dbReference type="EMBL" id="CP034951">
    <property type="protein sequence ID" value="QAA81200.1"/>
    <property type="molecule type" value="Genomic_DNA"/>
</dbReference>
<name>A0A410G1S8_9FLAO</name>
<organism evidence="1 2">
    <name type="scientific">Aequorivita ciconiae</name>
    <dbReference type="NCBI Taxonomy" id="2494375"/>
    <lineage>
        <taxon>Bacteria</taxon>
        <taxon>Pseudomonadati</taxon>
        <taxon>Bacteroidota</taxon>
        <taxon>Flavobacteriia</taxon>
        <taxon>Flavobacteriales</taxon>
        <taxon>Flavobacteriaceae</taxon>
        <taxon>Aequorivita</taxon>
    </lineage>
</organism>
<accession>A0A410G1S8</accession>
<reference evidence="1 2" key="1">
    <citation type="submission" date="2019-01" db="EMBL/GenBank/DDBJ databases">
        <title>Complete genome sequencing of Aequorivita sp. H23M31.</title>
        <authorList>
            <person name="Bae J.-W."/>
        </authorList>
    </citation>
    <scope>NUCLEOTIDE SEQUENCE [LARGE SCALE GENOMIC DNA]</scope>
    <source>
        <strain evidence="1 2">H23M31</strain>
    </source>
</reference>
<sequence length="419" mass="48414">MKNLTIVFFLFLCGLTMGQNEGEWKNSAFTFTPEILFGKTMEGNEGFPSTRFQKQIVLSFGRYHTNDPQQWAQQLKGPKTGISMGVTDFGNLDTLGLAFSVLPFIEFKVFGNERLTFQTAMGASYSTKKHDPETNPQNNVVTTDLTWAFRSYFYYMFLRGDNIDWRLGLGYSHHSNGHMRLLNIGFNSFLVSLSADIKNPLKYPENENAILPNYNQTVYDYFAFRGGFGQNVLGVAINDRQNVYTIAGEYGRVYNNTYKVGIGFYARLYEHYHNYIIDNESLVQTGREFEYFKDNPLYYASNLGISIHGEVFLNHIGIDLQLGYNIYKPAYKLDYRINEGWENTPREIPTDWVLGDLNFKYKIKHRISSRIGLKYYLIGMENSPKNNFYLGAHLSANLGQADFSELSFGYVYNFNFRER</sequence>
<proteinExistence type="predicted"/>
<dbReference type="AlphaFoldDB" id="A0A410G1S8"/>